<feature type="compositionally biased region" description="Acidic residues" evidence="1">
    <location>
        <begin position="37"/>
        <end position="46"/>
    </location>
</feature>
<evidence type="ECO:0000256" key="1">
    <source>
        <dbReference type="SAM" id="MobiDB-lite"/>
    </source>
</evidence>
<feature type="compositionally biased region" description="Basic residues" evidence="1">
    <location>
        <begin position="86"/>
        <end position="99"/>
    </location>
</feature>
<dbReference type="GO" id="GO:0000139">
    <property type="term" value="C:Golgi membrane"/>
    <property type="evidence" value="ECO:0007669"/>
    <property type="project" value="TreeGrafter"/>
</dbReference>
<dbReference type="PANTHER" id="PTHR22973:SF12">
    <property type="entry name" value="LD35087P"/>
    <property type="match status" value="1"/>
</dbReference>
<accession>E4Y5W1</accession>
<dbReference type="Proteomes" id="UP000011014">
    <property type="component" value="Unassembled WGS sequence"/>
</dbReference>
<dbReference type="EMBL" id="FN654289">
    <property type="protein sequence ID" value="CBY31011.1"/>
    <property type="molecule type" value="Genomic_DNA"/>
</dbReference>
<proteinExistence type="predicted"/>
<protein>
    <submittedName>
        <fullName evidence="2">Uncharacterized protein</fullName>
    </submittedName>
</protein>
<feature type="compositionally biased region" description="Low complexity" evidence="1">
    <location>
        <begin position="10"/>
        <end position="30"/>
    </location>
</feature>
<dbReference type="EMBL" id="FN655833">
    <property type="protein sequence ID" value="CBY40228.1"/>
    <property type="molecule type" value="Genomic_DNA"/>
</dbReference>
<dbReference type="InterPro" id="IPR052269">
    <property type="entry name" value="Golgi-PI4KB_interaction"/>
</dbReference>
<name>E4Y5W1_OIKDI</name>
<dbReference type="PANTHER" id="PTHR22973">
    <property type="entry name" value="LD35087P"/>
    <property type="match status" value="1"/>
</dbReference>
<feature type="region of interest" description="Disordered" evidence="1">
    <location>
        <begin position="1"/>
        <end position="110"/>
    </location>
</feature>
<sequence>MSGSSRSEDSYTGSSFTGTGSSYTGTRTDSLYSDSLCTEDEAEEIESEKVQEAPKIVKAAEEPKKEAEIEKIEEKKVESSKEKTPARKSSKKSRRKSKDKSKSGSKPAQEIEKDQIFKWSFTLDEVYRKAVRFYKDKEGRAFNSAYEDKVKIAALTKQVTYGACANCEKQQEIGYFDWFQRRSNDGNDPFRHTAF</sequence>
<evidence type="ECO:0000313" key="3">
    <source>
        <dbReference type="EMBL" id="CBY40228.1"/>
    </source>
</evidence>
<dbReference type="AlphaFoldDB" id="E4Y5W1"/>
<organism evidence="2">
    <name type="scientific">Oikopleura dioica</name>
    <name type="common">Tunicate</name>
    <dbReference type="NCBI Taxonomy" id="34765"/>
    <lineage>
        <taxon>Eukaryota</taxon>
        <taxon>Metazoa</taxon>
        <taxon>Chordata</taxon>
        <taxon>Tunicata</taxon>
        <taxon>Appendicularia</taxon>
        <taxon>Copelata</taxon>
        <taxon>Oikopleuridae</taxon>
        <taxon>Oikopleura</taxon>
    </lineage>
</organism>
<gene>
    <name evidence="2" type="ORF">GSOID_T00018961001</name>
    <name evidence="3" type="ORF">GSOID_T00022208001</name>
</gene>
<feature type="compositionally biased region" description="Basic and acidic residues" evidence="1">
    <location>
        <begin position="58"/>
        <end position="85"/>
    </location>
</feature>
<reference evidence="2" key="1">
    <citation type="journal article" date="2010" name="Science">
        <title>Plasticity of animal genome architecture unmasked by rapid evolution of a pelagic tunicate.</title>
        <authorList>
            <person name="Denoeud F."/>
            <person name="Henriet S."/>
            <person name="Mungpakdee S."/>
            <person name="Aury J.M."/>
            <person name="Da Silva C."/>
            <person name="Brinkmann H."/>
            <person name="Mikhaleva J."/>
            <person name="Olsen L.C."/>
            <person name="Jubin C."/>
            <person name="Canestro C."/>
            <person name="Bouquet J.M."/>
            <person name="Danks G."/>
            <person name="Poulain J."/>
            <person name="Campsteijn C."/>
            <person name="Adamski M."/>
            <person name="Cross I."/>
            <person name="Yadetie F."/>
            <person name="Muffato M."/>
            <person name="Louis A."/>
            <person name="Butcher S."/>
            <person name="Tsagkogeorga G."/>
            <person name="Konrad A."/>
            <person name="Singh S."/>
            <person name="Jensen M.F."/>
            <person name="Cong E.H."/>
            <person name="Eikeseth-Otteraa H."/>
            <person name="Noel B."/>
            <person name="Anthouard V."/>
            <person name="Porcel B.M."/>
            <person name="Kachouri-Lafond R."/>
            <person name="Nishino A."/>
            <person name="Ugolini M."/>
            <person name="Chourrout P."/>
            <person name="Nishida H."/>
            <person name="Aasland R."/>
            <person name="Huzurbazar S."/>
            <person name="Westhof E."/>
            <person name="Delsuc F."/>
            <person name="Lehrach H."/>
            <person name="Reinhardt R."/>
            <person name="Weissenbach J."/>
            <person name="Roy S.W."/>
            <person name="Artiguenave F."/>
            <person name="Postlethwait J.H."/>
            <person name="Manak J.R."/>
            <person name="Thompson E.M."/>
            <person name="Jaillon O."/>
            <person name="Du Pasquier L."/>
            <person name="Boudinot P."/>
            <person name="Liberles D.A."/>
            <person name="Volff J.N."/>
            <person name="Philippe H."/>
            <person name="Lenhard B."/>
            <person name="Roest Crollius H."/>
            <person name="Wincker P."/>
            <person name="Chourrout D."/>
        </authorList>
    </citation>
    <scope>NUCLEOTIDE SEQUENCE [LARGE SCALE GENOMIC DNA]</scope>
</reference>
<evidence type="ECO:0000313" key="2">
    <source>
        <dbReference type="EMBL" id="CBY31011.1"/>
    </source>
</evidence>